<proteinExistence type="predicted"/>
<gene>
    <name evidence="1" type="ORF">BJX67DRAFT_378369</name>
</gene>
<accession>A0ABR4M0Q2</accession>
<sequence length="165" mass="18986">MNPQICNTARGLCPECQTLHNELSRSRKIPTADLIRHPNNYPVIFWRDLPGEPDPQLADHVSITMAERLLSIYDGIPVPVHWAMTPFVDRPAVRVRFMVDFPALVWDLDEAWMRVLFSKHGVDAIPVQGWFISDPLEKRDVNLSRLKFFAEKVNPSRLTSKDLTI</sequence>
<reference evidence="1 2" key="1">
    <citation type="submission" date="2024-07" db="EMBL/GenBank/DDBJ databases">
        <title>Section-level genome sequencing and comparative genomics of Aspergillus sections Usti and Cavernicolus.</title>
        <authorList>
            <consortium name="Lawrence Berkeley National Laboratory"/>
            <person name="Nybo J.L."/>
            <person name="Vesth T.C."/>
            <person name="Theobald S."/>
            <person name="Frisvad J.C."/>
            <person name="Larsen T.O."/>
            <person name="Kjaerboelling I."/>
            <person name="Rothschild-Mancinelli K."/>
            <person name="Lyhne E.K."/>
            <person name="Kogle M.E."/>
            <person name="Barry K."/>
            <person name="Clum A."/>
            <person name="Na H."/>
            <person name="Ledsgaard L."/>
            <person name="Lin J."/>
            <person name="Lipzen A."/>
            <person name="Kuo A."/>
            <person name="Riley R."/>
            <person name="Mondo S."/>
            <person name="Labutti K."/>
            <person name="Haridas S."/>
            <person name="Pangalinan J."/>
            <person name="Salamov A.A."/>
            <person name="Simmons B.A."/>
            <person name="Magnuson J.K."/>
            <person name="Chen J."/>
            <person name="Drula E."/>
            <person name="Henrissat B."/>
            <person name="Wiebenga A."/>
            <person name="Lubbers R.J."/>
            <person name="Gomes A.C."/>
            <person name="Macurrencykelacurrency M.R."/>
            <person name="Stajich J."/>
            <person name="Grigoriev I.V."/>
            <person name="Mortensen U.H."/>
            <person name="De Vries R.P."/>
            <person name="Baker S.E."/>
            <person name="Andersen M.R."/>
        </authorList>
    </citation>
    <scope>NUCLEOTIDE SEQUENCE [LARGE SCALE GENOMIC DNA]</scope>
    <source>
        <strain evidence="1 2">CBS 449.75</strain>
    </source>
</reference>
<dbReference type="GeneID" id="98147404"/>
<name>A0ABR4M0Q2_9EURO</name>
<keyword evidence="2" id="KW-1185">Reference proteome</keyword>
<organism evidence="1 2">
    <name type="scientific">Aspergillus lucknowensis</name>
    <dbReference type="NCBI Taxonomy" id="176173"/>
    <lineage>
        <taxon>Eukaryota</taxon>
        <taxon>Fungi</taxon>
        <taxon>Dikarya</taxon>
        <taxon>Ascomycota</taxon>
        <taxon>Pezizomycotina</taxon>
        <taxon>Eurotiomycetes</taxon>
        <taxon>Eurotiomycetidae</taxon>
        <taxon>Eurotiales</taxon>
        <taxon>Aspergillaceae</taxon>
        <taxon>Aspergillus</taxon>
        <taxon>Aspergillus subgen. Nidulantes</taxon>
    </lineage>
</organism>
<dbReference type="Proteomes" id="UP001610432">
    <property type="component" value="Unassembled WGS sequence"/>
</dbReference>
<dbReference type="RefSeq" id="XP_070889374.1">
    <property type="nucleotide sequence ID" value="XM_071032332.1"/>
</dbReference>
<protein>
    <submittedName>
        <fullName evidence="1">Uncharacterized protein</fullName>
    </submittedName>
</protein>
<evidence type="ECO:0000313" key="2">
    <source>
        <dbReference type="Proteomes" id="UP001610432"/>
    </source>
</evidence>
<evidence type="ECO:0000313" key="1">
    <source>
        <dbReference type="EMBL" id="KAL2870395.1"/>
    </source>
</evidence>
<comment type="caution">
    <text evidence="1">The sequence shown here is derived from an EMBL/GenBank/DDBJ whole genome shotgun (WGS) entry which is preliminary data.</text>
</comment>
<dbReference type="EMBL" id="JBFXLQ010000006">
    <property type="protein sequence ID" value="KAL2870395.1"/>
    <property type="molecule type" value="Genomic_DNA"/>
</dbReference>